<dbReference type="SMART" id="SM00014">
    <property type="entry name" value="acidPPc"/>
    <property type="match status" value="1"/>
</dbReference>
<feature type="domain" description="Phosphatidic acid phosphatase type 2/haloperoxidase" evidence="2">
    <location>
        <begin position="121"/>
        <end position="245"/>
    </location>
</feature>
<sequence length="279" mass="30800">MKLLLRRLRPLLVLVAVVQLSAAPLRAQDATPLYHTNLLRDGLITAGGVSMSVAGSYLLTNKTRLTEGDLRFVNEDQVNSFDRWAAGNYSKKAKDASDVFFYSSYALPLLFLADQEARPHLKDIFFLYAESISLTGGLYALTAGLTNRKRPNVYATHAPLEERLHKYATNSFFAGHTAATASVAFFTAKVFHDLHPNSPWRPVVWGAAAAVPATVGYLRLRAGKHFLSDNIVGYTVGATIGILVPELHKQNREMGWRLVPTSEQLPGEFLQGVALTKRF</sequence>
<dbReference type="InterPro" id="IPR036938">
    <property type="entry name" value="PAP2/HPO_sf"/>
</dbReference>
<evidence type="ECO:0000313" key="4">
    <source>
        <dbReference type="Proteomes" id="UP000061382"/>
    </source>
</evidence>
<evidence type="ECO:0000259" key="2">
    <source>
        <dbReference type="SMART" id="SM00014"/>
    </source>
</evidence>
<dbReference type="EMBL" id="CP012643">
    <property type="protein sequence ID" value="ALI99428.1"/>
    <property type="molecule type" value="Genomic_DNA"/>
</dbReference>
<feature type="chain" id="PRO_5006043071" description="Phosphatidic acid phosphatase type 2/haloperoxidase domain-containing protein" evidence="1">
    <location>
        <begin position="28"/>
        <end position="279"/>
    </location>
</feature>
<protein>
    <recommendedName>
        <fullName evidence="2">Phosphatidic acid phosphatase type 2/haloperoxidase domain-containing protein</fullName>
    </recommendedName>
</protein>
<accession>A0A0P0CY83</accession>
<dbReference type="STRING" id="512763.DC20_11200"/>
<evidence type="ECO:0000256" key="1">
    <source>
        <dbReference type="SAM" id="SignalP"/>
    </source>
</evidence>
<feature type="signal peptide" evidence="1">
    <location>
        <begin position="1"/>
        <end position="27"/>
    </location>
</feature>
<dbReference type="InterPro" id="IPR000326">
    <property type="entry name" value="PAP2/HPO"/>
</dbReference>
<proteinExistence type="predicted"/>
<dbReference type="RefSeq" id="WP_062543909.1">
    <property type="nucleotide sequence ID" value="NZ_CP012643.1"/>
</dbReference>
<dbReference type="Gene3D" id="1.20.144.10">
    <property type="entry name" value="Phosphatidic acid phosphatase type 2/haloperoxidase"/>
    <property type="match status" value="1"/>
</dbReference>
<name>A0A0P0CY83_9BACT</name>
<dbReference type="SUPFAM" id="SSF48317">
    <property type="entry name" value="Acid phosphatase/Vanadium-dependent haloperoxidase"/>
    <property type="match status" value="1"/>
</dbReference>
<dbReference type="KEGG" id="rti:DC20_11200"/>
<evidence type="ECO:0000313" key="3">
    <source>
        <dbReference type="EMBL" id="ALI99428.1"/>
    </source>
</evidence>
<dbReference type="CDD" id="cd01610">
    <property type="entry name" value="PAP2_like"/>
    <property type="match status" value="1"/>
</dbReference>
<dbReference type="Pfam" id="PF01569">
    <property type="entry name" value="PAP2"/>
    <property type="match status" value="1"/>
</dbReference>
<keyword evidence="4" id="KW-1185">Reference proteome</keyword>
<organism evidence="3 4">
    <name type="scientific">Rufibacter tibetensis</name>
    <dbReference type="NCBI Taxonomy" id="512763"/>
    <lineage>
        <taxon>Bacteria</taxon>
        <taxon>Pseudomonadati</taxon>
        <taxon>Bacteroidota</taxon>
        <taxon>Cytophagia</taxon>
        <taxon>Cytophagales</taxon>
        <taxon>Hymenobacteraceae</taxon>
        <taxon>Rufibacter</taxon>
    </lineage>
</organism>
<dbReference type="AlphaFoldDB" id="A0A0P0CY83"/>
<reference evidence="3 4" key="1">
    <citation type="submission" date="2015-08" db="EMBL/GenBank/DDBJ databases">
        <title>Complete genome sequence of Rufibacter tibetensis strain 1351t, a radiation-resistant bacterium from tibet plateau.</title>
        <authorList>
            <person name="Dai J."/>
        </authorList>
    </citation>
    <scope>NUCLEOTIDE SEQUENCE [LARGE SCALE GENOMIC DNA]</scope>
    <source>
        <strain evidence="3 4">1351</strain>
    </source>
</reference>
<dbReference type="PATRIC" id="fig|512763.3.peg.2464"/>
<dbReference type="OrthoDB" id="9806134at2"/>
<dbReference type="Proteomes" id="UP000061382">
    <property type="component" value="Chromosome"/>
</dbReference>
<gene>
    <name evidence="3" type="ORF">DC20_11200</name>
</gene>
<keyword evidence="1" id="KW-0732">Signal</keyword>